<accession>A0AAD5BT07</accession>
<evidence type="ECO:0000313" key="1">
    <source>
        <dbReference type="EMBL" id="KAI7727943.1"/>
    </source>
</evidence>
<comment type="caution">
    <text evidence="1">The sequence shown here is derived from an EMBL/GenBank/DDBJ whole genome shotgun (WGS) entry which is preliminary data.</text>
</comment>
<dbReference type="AlphaFoldDB" id="A0AAD5BT07"/>
<name>A0AAD5BT07_AMBAR</name>
<gene>
    <name evidence="1" type="ORF">M8C21_015485</name>
</gene>
<reference evidence="1" key="1">
    <citation type="submission" date="2022-06" db="EMBL/GenBank/DDBJ databases">
        <title>Uncovering the hologenomic basis of an extraordinary plant invasion.</title>
        <authorList>
            <person name="Bieker V.C."/>
            <person name="Martin M.D."/>
            <person name="Gilbert T."/>
            <person name="Hodgins K."/>
            <person name="Battlay P."/>
            <person name="Petersen B."/>
            <person name="Wilson J."/>
        </authorList>
    </citation>
    <scope>NUCLEOTIDE SEQUENCE</scope>
    <source>
        <strain evidence="1">AA19_3_7</strain>
        <tissue evidence="1">Leaf</tissue>
    </source>
</reference>
<dbReference type="EMBL" id="JAMZMK010011285">
    <property type="protein sequence ID" value="KAI7727943.1"/>
    <property type="molecule type" value="Genomic_DNA"/>
</dbReference>
<evidence type="ECO:0000313" key="2">
    <source>
        <dbReference type="Proteomes" id="UP001206925"/>
    </source>
</evidence>
<sequence length="91" mass="10568">ATQNNRPNDEGSPVFADVADESVAAVKGMGPHKVRMHMWEKRMSEDRRLRFRRFGERLPWTMPEATLGDRIGPGLRSKRYVKERGWLIMLS</sequence>
<dbReference type="Proteomes" id="UP001206925">
    <property type="component" value="Unassembled WGS sequence"/>
</dbReference>
<proteinExistence type="predicted"/>
<keyword evidence="2" id="KW-1185">Reference proteome</keyword>
<feature type="non-terminal residue" evidence="1">
    <location>
        <position position="1"/>
    </location>
</feature>
<protein>
    <submittedName>
        <fullName evidence="1">Uncharacterized protein</fullName>
    </submittedName>
</protein>
<organism evidence="1 2">
    <name type="scientific">Ambrosia artemisiifolia</name>
    <name type="common">Common ragweed</name>
    <dbReference type="NCBI Taxonomy" id="4212"/>
    <lineage>
        <taxon>Eukaryota</taxon>
        <taxon>Viridiplantae</taxon>
        <taxon>Streptophyta</taxon>
        <taxon>Embryophyta</taxon>
        <taxon>Tracheophyta</taxon>
        <taxon>Spermatophyta</taxon>
        <taxon>Magnoliopsida</taxon>
        <taxon>eudicotyledons</taxon>
        <taxon>Gunneridae</taxon>
        <taxon>Pentapetalae</taxon>
        <taxon>asterids</taxon>
        <taxon>campanulids</taxon>
        <taxon>Asterales</taxon>
        <taxon>Asteraceae</taxon>
        <taxon>Asteroideae</taxon>
        <taxon>Heliantheae alliance</taxon>
        <taxon>Heliantheae</taxon>
        <taxon>Ambrosia</taxon>
    </lineage>
</organism>